<protein>
    <submittedName>
        <fullName evidence="11">Uncharacterized protein</fullName>
    </submittedName>
</protein>
<evidence type="ECO:0000313" key="12">
    <source>
        <dbReference type="Proteomes" id="UP000541610"/>
    </source>
</evidence>
<dbReference type="SUPFAM" id="SSF50630">
    <property type="entry name" value="Acid proteases"/>
    <property type="match status" value="1"/>
</dbReference>
<organism evidence="11 12">
    <name type="scientific">Perkinsus olseni</name>
    <name type="common">Perkinsus atlanticus</name>
    <dbReference type="NCBI Taxonomy" id="32597"/>
    <lineage>
        <taxon>Eukaryota</taxon>
        <taxon>Sar</taxon>
        <taxon>Alveolata</taxon>
        <taxon>Perkinsozoa</taxon>
        <taxon>Perkinsea</taxon>
        <taxon>Perkinsida</taxon>
        <taxon>Perkinsidae</taxon>
        <taxon>Perkinsus</taxon>
    </lineage>
</organism>
<dbReference type="InterPro" id="IPR021109">
    <property type="entry name" value="Peptidase_aspartic_dom_sf"/>
</dbReference>
<dbReference type="SUPFAM" id="SSF56672">
    <property type="entry name" value="DNA/RNA polymerases"/>
    <property type="match status" value="1"/>
</dbReference>
<dbReference type="PANTHER" id="PTHR33064">
    <property type="entry name" value="POL PROTEIN"/>
    <property type="match status" value="1"/>
</dbReference>
<dbReference type="PROSITE" id="PS50994">
    <property type="entry name" value="INTEGRASE"/>
    <property type="match status" value="1"/>
</dbReference>
<dbReference type="Gene3D" id="3.30.70.270">
    <property type="match status" value="1"/>
</dbReference>
<feature type="compositionally biased region" description="Low complexity" evidence="7">
    <location>
        <begin position="410"/>
        <end position="421"/>
    </location>
</feature>
<comment type="caution">
    <text evidence="11">The sequence shown here is derived from an EMBL/GenBank/DDBJ whole genome shotgun (WGS) entry which is preliminary data.</text>
</comment>
<dbReference type="PROSITE" id="PS50175">
    <property type="entry name" value="ASP_PROT_RETROV"/>
    <property type="match status" value="1"/>
</dbReference>
<gene>
    <name evidence="11" type="ORF">FOZ60_000682</name>
</gene>
<feature type="region of interest" description="Disordered" evidence="7">
    <location>
        <begin position="1"/>
        <end position="27"/>
    </location>
</feature>
<dbReference type="GO" id="GO:0003676">
    <property type="term" value="F:nucleic acid binding"/>
    <property type="evidence" value="ECO:0007669"/>
    <property type="project" value="InterPro"/>
</dbReference>
<keyword evidence="6" id="KW-0695">RNA-directed DNA polymerase</keyword>
<feature type="compositionally biased region" description="Polar residues" evidence="7">
    <location>
        <begin position="196"/>
        <end position="210"/>
    </location>
</feature>
<dbReference type="PANTHER" id="PTHR33064:SF37">
    <property type="entry name" value="RIBONUCLEASE H"/>
    <property type="match status" value="1"/>
</dbReference>
<dbReference type="InterPro" id="IPR001584">
    <property type="entry name" value="Integrase_cat-core"/>
</dbReference>
<evidence type="ECO:0000256" key="4">
    <source>
        <dbReference type="ARBA" id="ARBA00022759"/>
    </source>
</evidence>
<dbReference type="InterPro" id="IPR000477">
    <property type="entry name" value="RT_dom"/>
</dbReference>
<dbReference type="SUPFAM" id="SSF53098">
    <property type="entry name" value="Ribonuclease H-like"/>
    <property type="match status" value="1"/>
</dbReference>
<evidence type="ECO:0000259" key="8">
    <source>
        <dbReference type="PROSITE" id="PS50175"/>
    </source>
</evidence>
<dbReference type="PROSITE" id="PS50878">
    <property type="entry name" value="RT_POL"/>
    <property type="match status" value="1"/>
</dbReference>
<dbReference type="InterPro" id="IPR001995">
    <property type="entry name" value="Peptidase_A2_cat"/>
</dbReference>
<keyword evidence="3" id="KW-0540">Nuclease</keyword>
<dbReference type="InterPro" id="IPR043128">
    <property type="entry name" value="Rev_trsase/Diguanyl_cyclase"/>
</dbReference>
<keyword evidence="5" id="KW-0378">Hydrolase</keyword>
<dbReference type="PROSITE" id="PS00141">
    <property type="entry name" value="ASP_PROTEASE"/>
    <property type="match status" value="1"/>
</dbReference>
<dbReference type="GO" id="GO:0004519">
    <property type="term" value="F:endonuclease activity"/>
    <property type="evidence" value="ECO:0007669"/>
    <property type="project" value="UniProtKB-KW"/>
</dbReference>
<dbReference type="CDD" id="cd00303">
    <property type="entry name" value="retropepsin_like"/>
    <property type="match status" value="1"/>
</dbReference>
<evidence type="ECO:0000256" key="2">
    <source>
        <dbReference type="ARBA" id="ARBA00022695"/>
    </source>
</evidence>
<evidence type="ECO:0000256" key="6">
    <source>
        <dbReference type="ARBA" id="ARBA00022918"/>
    </source>
</evidence>
<evidence type="ECO:0000259" key="10">
    <source>
        <dbReference type="PROSITE" id="PS50994"/>
    </source>
</evidence>
<dbReference type="InterPro" id="IPR051320">
    <property type="entry name" value="Viral_Replic_Matur_Polypro"/>
</dbReference>
<dbReference type="GO" id="GO:0003964">
    <property type="term" value="F:RNA-directed DNA polymerase activity"/>
    <property type="evidence" value="ECO:0007669"/>
    <property type="project" value="UniProtKB-KW"/>
</dbReference>
<feature type="region of interest" description="Disordered" evidence="7">
    <location>
        <begin position="1214"/>
        <end position="1236"/>
    </location>
</feature>
<dbReference type="InterPro" id="IPR001969">
    <property type="entry name" value="Aspartic_peptidase_AS"/>
</dbReference>
<proteinExistence type="predicted"/>
<keyword evidence="1" id="KW-0808">Transferase</keyword>
<keyword evidence="4" id="KW-0255">Endonuclease</keyword>
<feature type="domain" description="Reverse transcriptase" evidence="9">
    <location>
        <begin position="652"/>
        <end position="903"/>
    </location>
</feature>
<dbReference type="Proteomes" id="UP000541610">
    <property type="component" value="Unassembled WGS sequence"/>
</dbReference>
<evidence type="ECO:0000256" key="3">
    <source>
        <dbReference type="ARBA" id="ARBA00022722"/>
    </source>
</evidence>
<dbReference type="Pfam" id="PF17921">
    <property type="entry name" value="Integrase_H2C2"/>
    <property type="match status" value="1"/>
</dbReference>
<feature type="domain" description="Integrase catalytic" evidence="10">
    <location>
        <begin position="1400"/>
        <end position="1565"/>
    </location>
</feature>
<dbReference type="Gene3D" id="3.30.420.10">
    <property type="entry name" value="Ribonuclease H-like superfamily/Ribonuclease H"/>
    <property type="match status" value="1"/>
</dbReference>
<dbReference type="InterPro" id="IPR041588">
    <property type="entry name" value="Integrase_H2C2"/>
</dbReference>
<evidence type="ECO:0000259" key="9">
    <source>
        <dbReference type="PROSITE" id="PS50878"/>
    </source>
</evidence>
<sequence length="1779" mass="195381">MSNLGTSTTDIHQRTSESPPGLSLASSQDAGVTDIRKLATCFTDAPVYASILADLDVDKLDKPNDEAFLDEAIDGFTTLKSSDVSVRGTLTKWSVFIQNGLRASSGPVKSKKDPAETAGVIFKALLYGALVVEVDLEVAVVVCAFLATSAVKKAFRLHQLAEIGSARALEDRALSLLRRQNVGLDSVESSKRDARMSTTESTNAHSSNNPHKLPLQVSEPFDGPTLSLPYTMFRLALEMAGRFYKLGEGDMVVYVFRHLSPGLVLDVMSDMGNSEANLAAVWSSLDARFGSLDTPSGIAVRWERLYMRSSESVSDFSARLRREAHLFRSVTTVGLTPELVAARFLAGLRKEIRAKLESTYSHRLNSLTLEELRDAAVYIESKDRRVVADATGSQKTNAKRTKGDDAPLPSSGKTSKESSSTGCTYCLEHGIKGAERHTRDTCWKDPANASIVPAWYSARTKGKNEDDKSTSGKVFLTPSPGLFYLKGTSDTTSIRLLVDTGADYTLMARKAAERCGVSHVEVLDSPITVGSVSSAEAVVLRTRGQLKVTVTDRDGLVSTLTLWVYLVDGGALHELLRGDVVLLGMGTLSRMRADVLVGERALVCRELEVTWPLYTEADIGQQALLGLTDETSIGPLPDEPAIAERLRDWQWPQVHVEMKPTAVPPARRDPYPCRDIERKAMHMLVNQLERDDFIETISADRVRAEDVWVVPAFIVEKHCAEPQPSIEDLSDANVQKHFRLVVDERPINEGCKPLPSTWEGYQVSFIKCLESIGSNSWFASLDIKNAYFCLQYHPSVQRYFAFSYLDENNDVHYALHKRMIMGWTHSASYWCYALRRLLDLAVPEILPHMVTYMDDCLIWHPDRSTCEKMLRLVLYAIRAAGAEAPPHKVKGPCRELEFLGMHLGPNGYAVAEHTVEGLRLALRERPTTLRGLRVKLGLMQFCKTLWSPVTGGAHGTLTHLTQSLTAMIGDLTSKGARRNAKLPWSVELDEVWDTIIRTMAPQTVGFHASPEASDDVQFVLSSDASPIAAAAILYVGSREALSRALEAGVTIDSDWLGSWGRVIGIWTHRWSKAERRYDIIDKELFSLTKALLHWRPRVLESVLRVRSRETYAGGVEMGRIVAFTDSSAALGRFVARNASSLKPQGSRDRRWLSWLVDLADFPEVDLTVRHLGGVCNQLSDILSRLLPGGTTILAEGCSKPLALLSSILLSPSSGEADFPGESEAPANPTEDDGEEPSVRELIAQATTVILAKQRSDDTTKVHGTPLSVWCSHFLGEAGAILSTAAIAAVDSGLVRWGPGLFLIRDASEEEVVWSLVVPEGDADNLTSLLSTNYLPDWSIREWLTFIFHDLSLHQGVDSALVALLQHFWWPGCAKAVRHWTQSCDRCLENRKNARLHSISCLRIPRGLVNITDRGKHVAIDFGYPRQGWVPASNREHVGFICLVCISTGFTLLQPVVDMKGTTAARRVVEGWVPFFGLPRTVTADNAITTTEFCSELSAVGVRVCRIPVFSPWANGVAEKRIGVAKDRIQAMRVPWDNALPWVQLSLNSTANAVGISPAELMFGSKVRSVADAVVATVSEGADATADDPRQIGQSNSFYDSVVASLCGYVNRNRLALVNKHSADGIRRLAQSSGRLPIEGSDALVPVSAIHLEPRGAAVDRHRATVAYESTVRKASVKKDDLVLCRLNDGQDAIGLAEENGLSGGRIHVMELMEAPHGMCHLVWMDPTSGEFSFGDAGPKGSVAVMREVDSVLLRLFRTPTGRLREKSRRELVEAGYLRA</sequence>
<dbReference type="GO" id="GO:0006508">
    <property type="term" value="P:proteolysis"/>
    <property type="evidence" value="ECO:0007669"/>
    <property type="project" value="InterPro"/>
</dbReference>
<reference evidence="11 12" key="1">
    <citation type="submission" date="2020-04" db="EMBL/GenBank/DDBJ databases">
        <title>Perkinsus olseni comparative genomics.</title>
        <authorList>
            <person name="Bogema D.R."/>
        </authorList>
    </citation>
    <scope>NUCLEOTIDE SEQUENCE [LARGE SCALE GENOMIC DNA]</scope>
    <source>
        <strain evidence="11">00978-12</strain>
    </source>
</reference>
<evidence type="ECO:0000256" key="5">
    <source>
        <dbReference type="ARBA" id="ARBA00022801"/>
    </source>
</evidence>
<feature type="domain" description="Peptidase A2" evidence="8">
    <location>
        <begin position="494"/>
        <end position="509"/>
    </location>
</feature>
<dbReference type="InterPro" id="IPR043502">
    <property type="entry name" value="DNA/RNA_pol_sf"/>
</dbReference>
<feature type="region of interest" description="Disordered" evidence="7">
    <location>
        <begin position="187"/>
        <end position="215"/>
    </location>
</feature>
<accession>A0A7J6MXG3</accession>
<dbReference type="InterPro" id="IPR012337">
    <property type="entry name" value="RNaseH-like_sf"/>
</dbReference>
<dbReference type="Gene3D" id="3.10.10.10">
    <property type="entry name" value="HIV Type 1 Reverse Transcriptase, subunit A, domain 1"/>
    <property type="match status" value="1"/>
</dbReference>
<dbReference type="Gene3D" id="2.40.70.10">
    <property type="entry name" value="Acid Proteases"/>
    <property type="match status" value="1"/>
</dbReference>
<dbReference type="Gene3D" id="1.10.340.70">
    <property type="match status" value="1"/>
</dbReference>
<evidence type="ECO:0000256" key="1">
    <source>
        <dbReference type="ARBA" id="ARBA00022679"/>
    </source>
</evidence>
<dbReference type="EMBL" id="JABANP010001075">
    <property type="protein sequence ID" value="KAF4676312.1"/>
    <property type="molecule type" value="Genomic_DNA"/>
</dbReference>
<dbReference type="GO" id="GO:0004190">
    <property type="term" value="F:aspartic-type endopeptidase activity"/>
    <property type="evidence" value="ECO:0007669"/>
    <property type="project" value="InterPro"/>
</dbReference>
<evidence type="ECO:0000256" key="7">
    <source>
        <dbReference type="SAM" id="MobiDB-lite"/>
    </source>
</evidence>
<feature type="compositionally biased region" description="Polar residues" evidence="7">
    <location>
        <begin position="1"/>
        <end position="10"/>
    </location>
</feature>
<dbReference type="Pfam" id="PF00078">
    <property type="entry name" value="RVT_1"/>
    <property type="match status" value="1"/>
</dbReference>
<dbReference type="GO" id="GO:0015074">
    <property type="term" value="P:DNA integration"/>
    <property type="evidence" value="ECO:0007669"/>
    <property type="project" value="InterPro"/>
</dbReference>
<keyword evidence="2" id="KW-0548">Nucleotidyltransferase</keyword>
<name>A0A7J6MXG3_PEROL</name>
<dbReference type="OrthoDB" id="9908684at2759"/>
<feature type="region of interest" description="Disordered" evidence="7">
    <location>
        <begin position="388"/>
        <end position="421"/>
    </location>
</feature>
<dbReference type="InterPro" id="IPR036397">
    <property type="entry name" value="RNaseH_sf"/>
</dbReference>
<evidence type="ECO:0000313" key="11">
    <source>
        <dbReference type="EMBL" id="KAF4676312.1"/>
    </source>
</evidence>